<protein>
    <recommendedName>
        <fullName evidence="4">Mus7/MMS22 family-domain-containing protein</fullName>
    </recommendedName>
</protein>
<feature type="region of interest" description="Disordered" evidence="1">
    <location>
        <begin position="790"/>
        <end position="809"/>
    </location>
</feature>
<dbReference type="PANTHER" id="PTHR28122">
    <property type="entry name" value="E3 UBIQUITIN-PROTEIN LIGASE SUBSTRATE RECEPTOR MMS22"/>
    <property type="match status" value="1"/>
</dbReference>
<dbReference type="PANTHER" id="PTHR28122:SF1">
    <property type="entry name" value="E3 UBIQUITIN-PROTEIN LIGASE SUBSTRATE RECEPTOR MMS22"/>
    <property type="match status" value="1"/>
</dbReference>
<feature type="compositionally biased region" description="Low complexity" evidence="1">
    <location>
        <begin position="469"/>
        <end position="481"/>
    </location>
</feature>
<evidence type="ECO:0000313" key="2">
    <source>
        <dbReference type="EMBL" id="KAL1606822.1"/>
    </source>
</evidence>
<feature type="region of interest" description="Disordered" evidence="1">
    <location>
        <begin position="649"/>
        <end position="691"/>
    </location>
</feature>
<feature type="region of interest" description="Disordered" evidence="1">
    <location>
        <begin position="179"/>
        <end position="210"/>
    </location>
</feature>
<evidence type="ECO:0000256" key="1">
    <source>
        <dbReference type="SAM" id="MobiDB-lite"/>
    </source>
</evidence>
<gene>
    <name evidence="2" type="ORF">SLS60_004231</name>
</gene>
<feature type="compositionally biased region" description="Polar residues" evidence="1">
    <location>
        <begin position="375"/>
        <end position="395"/>
    </location>
</feature>
<dbReference type="InterPro" id="IPR019021">
    <property type="entry name" value="Mms22"/>
</dbReference>
<dbReference type="EMBL" id="JAKJXO020000004">
    <property type="protein sequence ID" value="KAL1606822.1"/>
    <property type="molecule type" value="Genomic_DNA"/>
</dbReference>
<sequence length="2230" mass="250905">MSKWRVKGFVQDSDEEEEEYIEWSTASSIRNRRHSIGARDGIASAEFEGRLKAASKETIPGTPYGPDVGPTSPPKELHKEGQPMYDAPSTVTQALEASPRTQPLTPPTVSTTNFDSEAPTESPDPLLGSPTPTAKRVYKPSYSSQILGVPSALQATEGPNHSKVAHDQNQHALLLDFSDDSELSDPPSDFDELHPQENRPISPKSRATEPFDLNEILPGYDEMVPQETIFASPTRRATVQVVIPRSMNREHQPQVLDRYVERSFRQRKPIQMHPYLLEGERYRRDLQGRGVKPVLRLLSPPQRSHHNDQESQEQDFNPDGDLAPNSSPGSPEIPLSTPIARRRTDQTTSDQRKQQLTSANTNHSSAKRRRLGQPPRQSATTPQEPIVDASSSVTDIWTVPRSPPYSSSPPINRSESIVPRAAKRSIILPVADLPTPSNSSSLPAAPDIESDEELIARSVQRSGQRAHEPIAIPSASSSSDVEVSEDDTQTSDHELQKVGKRIRGVLPASWLRLDLQAQEKRDRQRRERLRTLQSPGQVEPQRGVAQRVVRRQATPSRLRRPDASHNHIIELSDESDGDVDVPVPETTDAQESARAAFQTAAMLDRRYVDDVSDTMENDRLHLFTLGGVKKRKKQLKLTDAFAASKRRKLAREGNKCAKASSEQHTASRRARRTPPPPLSILDIDQSPSEDQAVPSFLRIARRQARRRPDHARQLPTYKYIRLHTAQDTHDANSTLRDWRRGAIKPKANVAQSRYKPTPRRPLSDLNQNRPLTPRNNNVVAGFEKQSLAMRQESNSAGRGAIISEPSDIREREGSRIRHMDEQDASASFQKTHLLHHKRPRSLPFKGAQLEGPEIGQGSGNRKVAFQRGLQSVARLFDLQHSFFEPSRNPQLARFLADDDIAISPLPTVEVSEEQVSKPHTSKPPGFKRGLVRKPRAQRVDIETREYRQPSEPVADDFLKSEPNPRVPNVGSVHADQPSLQGLGPRGTRYSTTFDTLPLKDGTYFHVSTFVGSGALHRALGANKGHGRNMDEVAGYCDLNFLETSVRCGPWEDSLVARLTDLTNDIWIAVASRSGHDDQLMYQRSGFDNASNIIRSLADYISTHLSFYDPIDRVSFVIKMKQWNTSMFESIMSSSLTDANSHQLFKARPLALLLVLTLQVYKIAQHPAVDQSANSDLTALITNIGKSLVGVLLDHVSELSDFLENNKRYKVRENGIQDADVIVESLVICMHALSEASIPGAAFWELVGQSLSPAAKRATHLMEFESVWGTIFTLLPFIEFNDLGIPTRSRRTSFRGDNWMAIRALLQRTFALYPETLKANNESLNDYIRAVMIRCHEIIYFWHWYRCEPVLYAMFDFFVARNGLKHLRKEQSNGPAVFLEQIYDEPFSRIEPNTRTFHIFLKCLYIGIRGMQNCYPEKKLRSVVLRLIPNHGRSHPKDQPLEVENLEALENHHDILCTLYRASPLPCRPKLELIKNLVHHENSHREACRIGIRAWANLAKFQLSISEPYASLQPLAEWHQEIMSQTLKQYRLAKSEAEDYLKSGVRSNSEATSLMVRQTMEKNQDQVIASLRDCIAGLLNAIGVRDSQVLLKDFLVDTGLIQLLELPHLQDRRLVIVIRDALGVLRMFAGLPRQQPSENVISDQDEESQDYGDSFDLADFMEVDSEVRQSDNFLQRPLWHLLSNAFGAESSPDDNILMDGIDTWSLIARSQVMLGLRSWTYYLDEFSQVSWQQLRHTEQTQKFRPYFMASILGCDSMAYSQHRLDFLKALLVSLVDRESMLRFQHRLLSAIVRAVPDEPLLKNLPFYNMNGNDLLDINADTVQTRRLPLISSILANMRDDFHDAIHEGMGRVAEVKGSYAAVLKDFMTAMKNNYHQLGSGTAVTGAYVEFVQKVVQFLQQYTADIHPVLDFFTNSVAFPLPAADPTYVVGRLCGYAPKLSQPGISKQLSVFVQTVAQQAATGGHQLYLVHQLQTALCTDEAPLRDRNALRDTLLQGIFPAYIEVAFTSAVGFVIAQPVMQSLIPTIEAMRFNLRLFDDANVRAICDCLLSVSHAFIRSTEQLKDNNETLRQSHVLQALALMFRVVAPTAALLEYICGRSSESSAKSVVVEYFESLALFVIERLLGFTPQMIPSYSSDESNPLTKHDKLLPFSREGLQSGINVNWGAGGQCIYFGQGHAKREISVDWDTLEEAKTNLVTTIEEFLASVSAQTDDARYDESREREAYVGELDV</sequence>
<evidence type="ECO:0000313" key="3">
    <source>
        <dbReference type="Proteomes" id="UP001521785"/>
    </source>
</evidence>
<accession>A0ABR3RSB2</accession>
<dbReference type="Proteomes" id="UP001521785">
    <property type="component" value="Unassembled WGS sequence"/>
</dbReference>
<keyword evidence="3" id="KW-1185">Reference proteome</keyword>
<organism evidence="2 3">
    <name type="scientific">Paraconiothyrium brasiliense</name>
    <dbReference type="NCBI Taxonomy" id="300254"/>
    <lineage>
        <taxon>Eukaryota</taxon>
        <taxon>Fungi</taxon>
        <taxon>Dikarya</taxon>
        <taxon>Ascomycota</taxon>
        <taxon>Pezizomycotina</taxon>
        <taxon>Dothideomycetes</taxon>
        <taxon>Pleosporomycetidae</taxon>
        <taxon>Pleosporales</taxon>
        <taxon>Massarineae</taxon>
        <taxon>Didymosphaeriaceae</taxon>
        <taxon>Paraconiothyrium</taxon>
    </lineage>
</organism>
<proteinExistence type="predicted"/>
<feature type="region of interest" description="Disordered" evidence="1">
    <location>
        <begin position="518"/>
        <end position="561"/>
    </location>
</feature>
<reference evidence="2 3" key="1">
    <citation type="submission" date="2024-02" db="EMBL/GenBank/DDBJ databases">
        <title>De novo assembly and annotation of 12 fungi associated with fruit tree decline syndrome in Ontario, Canada.</title>
        <authorList>
            <person name="Sulman M."/>
            <person name="Ellouze W."/>
            <person name="Ilyukhin E."/>
        </authorList>
    </citation>
    <scope>NUCLEOTIDE SEQUENCE [LARGE SCALE GENOMIC DNA]</scope>
    <source>
        <strain evidence="2 3">M42-189</strain>
    </source>
</reference>
<feature type="compositionally biased region" description="Polar residues" evidence="1">
    <location>
        <begin position="764"/>
        <end position="776"/>
    </location>
</feature>
<feature type="region of interest" description="Disordered" evidence="1">
    <location>
        <begin position="748"/>
        <end position="776"/>
    </location>
</feature>
<feature type="region of interest" description="Disordered" evidence="1">
    <location>
        <begin position="299"/>
        <end position="416"/>
    </location>
</feature>
<feature type="compositionally biased region" description="Low complexity" evidence="1">
    <location>
        <begin position="541"/>
        <end position="553"/>
    </location>
</feature>
<evidence type="ECO:0008006" key="4">
    <source>
        <dbReference type="Google" id="ProtNLM"/>
    </source>
</evidence>
<name>A0ABR3RSB2_9PLEO</name>
<comment type="caution">
    <text evidence="2">The sequence shown here is derived from an EMBL/GenBank/DDBJ whole genome shotgun (WGS) entry which is preliminary data.</text>
</comment>
<feature type="region of interest" description="Disordered" evidence="1">
    <location>
        <begin position="49"/>
        <end position="142"/>
    </location>
</feature>
<dbReference type="Pfam" id="PF09462">
    <property type="entry name" value="Mus7"/>
    <property type="match status" value="1"/>
</dbReference>
<feature type="compositionally biased region" description="Basic and acidic residues" evidence="1">
    <location>
        <begin position="342"/>
        <end position="353"/>
    </location>
</feature>
<feature type="compositionally biased region" description="Polar residues" evidence="1">
    <location>
        <begin position="89"/>
        <end position="115"/>
    </location>
</feature>
<feature type="region of interest" description="Disordered" evidence="1">
    <location>
        <begin position="429"/>
        <end position="499"/>
    </location>
</feature>